<evidence type="ECO:0000256" key="8">
    <source>
        <dbReference type="ARBA" id="ARBA00047838"/>
    </source>
</evidence>
<dbReference type="STRING" id="1618646.UW57_C0001G0027"/>
<protein>
    <recommendedName>
        <fullName evidence="10">Imidazole glycerol phosphate synthase subunit HisH</fullName>
        <ecNumber evidence="10">4.3.2.10</ecNumber>
    </recommendedName>
    <alternativeName>
        <fullName evidence="10">IGP synthase glutaminase subunit</fullName>
        <ecNumber evidence="10">3.5.1.2</ecNumber>
    </alternativeName>
    <alternativeName>
        <fullName evidence="10">IGP synthase subunit HisH</fullName>
    </alternativeName>
    <alternativeName>
        <fullName evidence="10">ImGP synthase subunit HisH</fullName>
        <shortName evidence="10">IGPS subunit HisH</shortName>
    </alternativeName>
</protein>
<dbReference type="NCBIfam" id="TIGR01855">
    <property type="entry name" value="IMP_synth_hisH"/>
    <property type="match status" value="1"/>
</dbReference>
<keyword evidence="10" id="KW-0963">Cytoplasm</keyword>
<evidence type="ECO:0000256" key="2">
    <source>
        <dbReference type="ARBA" id="ARBA00011152"/>
    </source>
</evidence>
<dbReference type="GO" id="GO:0016829">
    <property type="term" value="F:lyase activity"/>
    <property type="evidence" value="ECO:0007669"/>
    <property type="project" value="UniProtKB-KW"/>
</dbReference>
<dbReference type="PIRSF" id="PIRSF000495">
    <property type="entry name" value="Amidotransf_hisH"/>
    <property type="match status" value="1"/>
</dbReference>
<evidence type="ECO:0000256" key="9">
    <source>
        <dbReference type="ARBA" id="ARBA00049534"/>
    </source>
</evidence>
<evidence type="ECO:0000256" key="6">
    <source>
        <dbReference type="ARBA" id="ARBA00023102"/>
    </source>
</evidence>
<keyword evidence="4 10" id="KW-0378">Hydrolase</keyword>
<dbReference type="GO" id="GO:0005737">
    <property type="term" value="C:cytoplasm"/>
    <property type="evidence" value="ECO:0007669"/>
    <property type="project" value="UniProtKB-SubCell"/>
</dbReference>
<keyword evidence="5 10" id="KW-0315">Glutamine amidotransferase</keyword>
<evidence type="ECO:0000256" key="11">
    <source>
        <dbReference type="PIRSR" id="PIRSR000495-1"/>
    </source>
</evidence>
<name>A0A0G1IZ25_9BACT</name>
<dbReference type="PANTHER" id="PTHR42701:SF1">
    <property type="entry name" value="IMIDAZOLE GLYCEROL PHOSPHATE SYNTHASE SUBUNIT HISH"/>
    <property type="match status" value="1"/>
</dbReference>
<evidence type="ECO:0000313" key="13">
    <source>
        <dbReference type="EMBL" id="KKT64300.1"/>
    </source>
</evidence>
<evidence type="ECO:0000256" key="10">
    <source>
        <dbReference type="HAMAP-Rule" id="MF_00278"/>
    </source>
</evidence>
<feature type="active site" description="Nucleophile" evidence="10 11">
    <location>
        <position position="89"/>
    </location>
</feature>
<dbReference type="InterPro" id="IPR017926">
    <property type="entry name" value="GATASE"/>
</dbReference>
<dbReference type="SUPFAM" id="SSF52317">
    <property type="entry name" value="Class I glutamine amidotransferase-like"/>
    <property type="match status" value="1"/>
</dbReference>
<keyword evidence="6 10" id="KW-0368">Histidine biosynthesis</keyword>
<dbReference type="AlphaFoldDB" id="A0A0G1IZ25"/>
<comment type="caution">
    <text evidence="13">The sequence shown here is derived from an EMBL/GenBank/DDBJ whole genome shotgun (WGS) entry which is preliminary data.</text>
</comment>
<dbReference type="EC" id="3.5.1.2" evidence="10"/>
<dbReference type="CDD" id="cd01748">
    <property type="entry name" value="GATase1_IGP_Synthase"/>
    <property type="match status" value="1"/>
</dbReference>
<comment type="subunit">
    <text evidence="2 10">Heterodimer of HisH and HisF.</text>
</comment>
<evidence type="ECO:0000256" key="3">
    <source>
        <dbReference type="ARBA" id="ARBA00022605"/>
    </source>
</evidence>
<dbReference type="EC" id="4.3.2.10" evidence="10"/>
<accession>A0A0G1IZ25</accession>
<dbReference type="InterPro" id="IPR029062">
    <property type="entry name" value="Class_I_gatase-like"/>
</dbReference>
<comment type="catalytic activity">
    <reaction evidence="9 10">
        <text>L-glutamine + H2O = L-glutamate + NH4(+)</text>
        <dbReference type="Rhea" id="RHEA:15889"/>
        <dbReference type="ChEBI" id="CHEBI:15377"/>
        <dbReference type="ChEBI" id="CHEBI:28938"/>
        <dbReference type="ChEBI" id="CHEBI:29985"/>
        <dbReference type="ChEBI" id="CHEBI:58359"/>
        <dbReference type="EC" id="3.5.1.2"/>
    </reaction>
</comment>
<feature type="domain" description="Glutamine amidotransferase" evidence="12">
    <location>
        <begin position="14"/>
        <end position="216"/>
    </location>
</feature>
<reference evidence="13 14" key="1">
    <citation type="journal article" date="2015" name="Nature">
        <title>rRNA introns, odd ribosomes, and small enigmatic genomes across a large radiation of phyla.</title>
        <authorList>
            <person name="Brown C.T."/>
            <person name="Hug L.A."/>
            <person name="Thomas B.C."/>
            <person name="Sharon I."/>
            <person name="Castelle C.J."/>
            <person name="Singh A."/>
            <person name="Wilkins M.J."/>
            <person name="Williams K.H."/>
            <person name="Banfield J.F."/>
        </authorList>
    </citation>
    <scope>NUCLEOTIDE SEQUENCE [LARGE SCALE GENOMIC DNA]</scope>
</reference>
<dbReference type="GO" id="GO:0004359">
    <property type="term" value="F:glutaminase activity"/>
    <property type="evidence" value="ECO:0007669"/>
    <property type="project" value="UniProtKB-EC"/>
</dbReference>
<evidence type="ECO:0000256" key="1">
    <source>
        <dbReference type="ARBA" id="ARBA00005091"/>
    </source>
</evidence>
<dbReference type="PROSITE" id="PS51273">
    <property type="entry name" value="GATASE_TYPE_1"/>
    <property type="match status" value="1"/>
</dbReference>
<dbReference type="GO" id="GO:0000107">
    <property type="term" value="F:imidazoleglycerol-phosphate synthase activity"/>
    <property type="evidence" value="ECO:0007669"/>
    <property type="project" value="UniProtKB-UniRule"/>
</dbReference>
<keyword evidence="7 10" id="KW-0456">Lyase</keyword>
<dbReference type="PATRIC" id="fig|1618646.3.peg.29"/>
<evidence type="ECO:0000256" key="7">
    <source>
        <dbReference type="ARBA" id="ARBA00023239"/>
    </source>
</evidence>
<feature type="active site" evidence="10 11">
    <location>
        <position position="202"/>
    </location>
</feature>
<comment type="pathway">
    <text evidence="1 10">Amino-acid biosynthesis; L-histidine biosynthesis; L-histidine from 5-phospho-alpha-D-ribose 1-diphosphate: step 5/9.</text>
</comment>
<evidence type="ECO:0000256" key="5">
    <source>
        <dbReference type="ARBA" id="ARBA00022962"/>
    </source>
</evidence>
<dbReference type="Gene3D" id="3.40.50.880">
    <property type="match status" value="1"/>
</dbReference>
<dbReference type="HAMAP" id="MF_00278">
    <property type="entry name" value="HisH"/>
    <property type="match status" value="1"/>
</dbReference>
<evidence type="ECO:0000313" key="14">
    <source>
        <dbReference type="Proteomes" id="UP000034652"/>
    </source>
</evidence>
<gene>
    <name evidence="10" type="primary">hisH</name>
    <name evidence="13" type="ORF">UW57_C0001G0027</name>
</gene>
<keyword evidence="13" id="KW-0808">Transferase</keyword>
<dbReference type="InterPro" id="IPR010139">
    <property type="entry name" value="Imidazole-glycPsynth_HisH"/>
</dbReference>
<dbReference type="GO" id="GO:0000105">
    <property type="term" value="P:L-histidine biosynthetic process"/>
    <property type="evidence" value="ECO:0007669"/>
    <property type="project" value="UniProtKB-UniRule"/>
</dbReference>
<organism evidence="13 14">
    <name type="scientific">Candidatus Giovannonibacteria bacterium GW2011_GWA1_44_29</name>
    <dbReference type="NCBI Taxonomy" id="1618646"/>
    <lineage>
        <taxon>Bacteria</taxon>
        <taxon>Candidatus Giovannoniibacteriota</taxon>
    </lineage>
</organism>
<proteinExistence type="inferred from homology"/>
<comment type="function">
    <text evidence="10">IGPS catalyzes the conversion of PRFAR and glutamine to IGP, AICAR and glutamate. The HisH subunit catalyzes the hydrolysis of glutamine to glutamate and ammonia as part of the synthesis of IGP and AICAR. The resulting ammonia molecule is channeled to the active site of HisF.</text>
</comment>
<dbReference type="Pfam" id="PF00117">
    <property type="entry name" value="GATase"/>
    <property type="match status" value="1"/>
</dbReference>
<comment type="subcellular location">
    <subcellularLocation>
        <location evidence="10">Cytoplasm</location>
    </subcellularLocation>
</comment>
<dbReference type="Proteomes" id="UP000034652">
    <property type="component" value="Unassembled WGS sequence"/>
</dbReference>
<evidence type="ECO:0000256" key="4">
    <source>
        <dbReference type="ARBA" id="ARBA00022801"/>
    </source>
</evidence>
<evidence type="ECO:0000259" key="12">
    <source>
        <dbReference type="Pfam" id="PF00117"/>
    </source>
</evidence>
<sequence>MCEWHNMANPKITIIDYGVGNLQSLKKAFNFCGIEAAVSEDAEAILKSDAVVLPGVGSYEAGMRGLKVRDLVDAVKNFAIQNKPMLGICLGAQLMLSEGHEFGIFNGLDIMPGKVARFSGLMDNEKIPQMGWNKIYMPKGASWQGTILDSIPEELLDVYFVHSYILAPDKKENIFGLTTYGGLEFCSIIKHGNIYGCQFHPEKSGEIGLKIIKNFINTI</sequence>
<keyword evidence="3 10" id="KW-0028">Amino-acid biosynthesis</keyword>
<dbReference type="PANTHER" id="PTHR42701">
    <property type="entry name" value="IMIDAZOLE GLYCEROL PHOSPHATE SYNTHASE SUBUNIT HISH"/>
    <property type="match status" value="1"/>
</dbReference>
<comment type="catalytic activity">
    <reaction evidence="8 10">
        <text>5-[(5-phospho-1-deoxy-D-ribulos-1-ylimino)methylamino]-1-(5-phospho-beta-D-ribosyl)imidazole-4-carboxamide + L-glutamine = D-erythro-1-(imidazol-4-yl)glycerol 3-phosphate + 5-amino-1-(5-phospho-beta-D-ribosyl)imidazole-4-carboxamide + L-glutamate + H(+)</text>
        <dbReference type="Rhea" id="RHEA:24793"/>
        <dbReference type="ChEBI" id="CHEBI:15378"/>
        <dbReference type="ChEBI" id="CHEBI:29985"/>
        <dbReference type="ChEBI" id="CHEBI:58278"/>
        <dbReference type="ChEBI" id="CHEBI:58359"/>
        <dbReference type="ChEBI" id="CHEBI:58475"/>
        <dbReference type="ChEBI" id="CHEBI:58525"/>
        <dbReference type="EC" id="4.3.2.10"/>
    </reaction>
</comment>
<dbReference type="EMBL" id="LCIV01000001">
    <property type="protein sequence ID" value="KKT64300.1"/>
    <property type="molecule type" value="Genomic_DNA"/>
</dbReference>
<feature type="active site" evidence="10 11">
    <location>
        <position position="200"/>
    </location>
</feature>
<dbReference type="UniPathway" id="UPA00031">
    <property type="reaction ID" value="UER00010"/>
</dbReference>